<evidence type="ECO:0000313" key="2">
    <source>
        <dbReference type="Proteomes" id="UP000280066"/>
    </source>
</evidence>
<dbReference type="Proteomes" id="UP000280066">
    <property type="component" value="Unassembled WGS sequence"/>
</dbReference>
<keyword evidence="2" id="KW-1185">Reference proteome</keyword>
<protein>
    <submittedName>
        <fullName evidence="1">Uncharacterized protein</fullName>
    </submittedName>
</protein>
<evidence type="ECO:0000313" key="1">
    <source>
        <dbReference type="EMBL" id="RSK24983.1"/>
    </source>
</evidence>
<reference evidence="1 2" key="1">
    <citation type="submission" date="2018-12" db="EMBL/GenBank/DDBJ databases">
        <authorList>
            <person name="Feng G."/>
            <person name="Zhu H."/>
        </authorList>
    </citation>
    <scope>NUCLEOTIDE SEQUENCE [LARGE SCALE GENOMIC DNA]</scope>
    <source>
        <strain evidence="1 2">9PBR-2</strain>
    </source>
</reference>
<sequence>MNEQQTAAILFALHGVPGSQKDSTLNEQLRYFGLTDEEQHAAKSRLLDQFQNGIGRLNKNQLANLMELSAAGATAAASIRNKLNFYEVAPHFQENINEFLRQYAAGSVAVESDELDAEFRGVQVASRDNFNTIINQGWTGDWDLNPDNIHVRRVQVASMNEEGLFPRGYYLNADIRDIQPIPYEGKTRYRIFIANPVIINTGNRNVKFIAQPVRYK</sequence>
<dbReference type="AlphaFoldDB" id="A0A428J055"/>
<accession>A0A428J055</accession>
<gene>
    <name evidence="1" type="ORF">EI290_18340</name>
</gene>
<name>A0A428J055_9BACT</name>
<proteinExistence type="predicted"/>
<comment type="caution">
    <text evidence="1">The sequence shown here is derived from an EMBL/GenBank/DDBJ whole genome shotgun (WGS) entry which is preliminary data.</text>
</comment>
<organism evidence="1 2">
    <name type="scientific">Hymenobacter metallilatus</name>
    <dbReference type="NCBI Taxonomy" id="2493666"/>
    <lineage>
        <taxon>Bacteria</taxon>
        <taxon>Pseudomonadati</taxon>
        <taxon>Bacteroidota</taxon>
        <taxon>Cytophagia</taxon>
        <taxon>Cytophagales</taxon>
        <taxon>Hymenobacteraceae</taxon>
        <taxon>Hymenobacter</taxon>
    </lineage>
</organism>
<dbReference type="RefSeq" id="WP_125433124.1">
    <property type="nucleotide sequence ID" value="NZ_RWIS01000014.1"/>
</dbReference>
<dbReference type="OrthoDB" id="9836067at2"/>
<dbReference type="EMBL" id="RWIS01000014">
    <property type="protein sequence ID" value="RSK24983.1"/>
    <property type="molecule type" value="Genomic_DNA"/>
</dbReference>